<sequence length="894" mass="100513">MATFFLRYASPTSVANAEARKNRLLVPVSLGVCRKGNIPLTRPVYAERRCRSCRKFLCDASNDSLQNRTSEMFTGVARSTKEEAQPVLEMTSDFEKQNKGYSLLFRTEFDGLVKVFVGAIKMKYTVCIEVQSLPQSLTSHNLILFWGMFRSDSLPFHGPDSHSSVLPTTKFKPEASQHLMKTPFVRDSCRHILVLDFDQNDVPFYLSFFLQSDGTGQERTIRTHRKTNFCVPVGLGPGYPMALGVSSSNDGLANFSLFSRNAKSVVLCFYKSKTSEPSLEIDLDPYVNHTGDIWHVSVHSITNYIGYGYRCKGDISWDGGSSSNAHHVLLDPYAKSIGNLSSDQGESACMVKCLGYLRKEPNFDWNGDTHPQIPMEKLIIYRLNVRQFTKSESSELAINVAGTFAGVVKKVQHLINLGINAVLLEPVFSFDKKRGPYFPYHFFSPMSIYGGVDESISSVYSMKEMVKILHSHGIEVLLEVVFTHTCEVGDSDSQIISLLGIDNPSYYIVDGNVHLENCSALKCNDPIVQQMILDSLHHWVTEFHVDGFCFINSSSLLQGSNGDHLPRPPLVEDIAFDPLLSETKIISDCWSPIDMSYKYAIFPHWQRWAEMNSKYFLDVRNFLRGQGLLSHLATRLCGSGDIFTASRGPAYSFNYITKNAGLTLVDLVSFSGADLASELSWNCGVEGPTEKNSVLEIRLRQVRNFLFILFISLGVPVINMGDECGYSTGGLPFYDNRVPIDWKSLRTGFSIQITKFVAFLASLRNRRSDVFQRKIFYKAENITWYGSNLSLPKWEDPSCKFLAMELKAEKDVKSRNSYNGDLFITINASDLPELVTLPESSAGYVWFRLVDTSLPYPYFFSSDSNPNSQKNAGLSSYELKPHTCALFEAKIFNI</sequence>
<comment type="similarity">
    <text evidence="2">Belongs to the glycosyl hydrolase 13 family.</text>
</comment>
<dbReference type="Gene3D" id="2.60.40.10">
    <property type="entry name" value="Immunoglobulins"/>
    <property type="match status" value="1"/>
</dbReference>
<accession>A0A2I0WN07</accession>
<reference evidence="7 8" key="2">
    <citation type="journal article" date="2017" name="Nature">
        <title>The Apostasia genome and the evolution of orchids.</title>
        <authorList>
            <person name="Zhang G.Q."/>
            <person name="Liu K.W."/>
            <person name="Li Z."/>
            <person name="Lohaus R."/>
            <person name="Hsiao Y.Y."/>
            <person name="Niu S.C."/>
            <person name="Wang J.Y."/>
            <person name="Lin Y.C."/>
            <person name="Xu Q."/>
            <person name="Chen L.J."/>
            <person name="Yoshida K."/>
            <person name="Fujiwara S."/>
            <person name="Wang Z.W."/>
            <person name="Zhang Y.Q."/>
            <person name="Mitsuda N."/>
            <person name="Wang M."/>
            <person name="Liu G.H."/>
            <person name="Pecoraro L."/>
            <person name="Huang H.X."/>
            <person name="Xiao X.J."/>
            <person name="Lin M."/>
            <person name="Wu X.Y."/>
            <person name="Wu W.L."/>
            <person name="Chen Y.Y."/>
            <person name="Chang S.B."/>
            <person name="Sakamoto S."/>
            <person name="Ohme-Takagi M."/>
            <person name="Yagi M."/>
            <person name="Zeng S.J."/>
            <person name="Shen C.Y."/>
            <person name="Yeh C.M."/>
            <person name="Luo Y.B."/>
            <person name="Tsai W.C."/>
            <person name="Van de Peer Y."/>
            <person name="Liu Z.J."/>
        </authorList>
    </citation>
    <scope>NUCLEOTIDE SEQUENCE [LARGE SCALE GENOMIC DNA]</scope>
    <source>
        <tissue evidence="7">The whole plant</tissue>
    </source>
</reference>
<feature type="domain" description="Glycosyl hydrolase family 13 catalytic" evidence="6">
    <location>
        <begin position="378"/>
        <end position="767"/>
    </location>
</feature>
<dbReference type="InterPro" id="IPR048650">
    <property type="entry name" value="ISOA1-3-like_C"/>
</dbReference>
<evidence type="ECO:0000313" key="8">
    <source>
        <dbReference type="Proteomes" id="UP000233837"/>
    </source>
</evidence>
<dbReference type="EMBL" id="KZ502537">
    <property type="protein sequence ID" value="PKU77045.1"/>
    <property type="molecule type" value="Genomic_DNA"/>
</dbReference>
<evidence type="ECO:0000256" key="4">
    <source>
        <dbReference type="ARBA" id="ARBA00022640"/>
    </source>
</evidence>
<evidence type="ECO:0000256" key="1">
    <source>
        <dbReference type="ARBA" id="ARBA00004229"/>
    </source>
</evidence>
<dbReference type="Pfam" id="PF00128">
    <property type="entry name" value="Alpha-amylase"/>
    <property type="match status" value="1"/>
</dbReference>
<dbReference type="SUPFAM" id="SSF51011">
    <property type="entry name" value="Glycosyl hydrolase domain"/>
    <property type="match status" value="1"/>
</dbReference>
<dbReference type="CDD" id="cd11346">
    <property type="entry name" value="AmyAc_plant_IsoA"/>
    <property type="match status" value="1"/>
</dbReference>
<reference evidence="7 8" key="1">
    <citation type="journal article" date="2016" name="Sci. Rep.">
        <title>The Dendrobium catenatum Lindl. genome sequence provides insights into polysaccharide synthase, floral development and adaptive evolution.</title>
        <authorList>
            <person name="Zhang G.Q."/>
            <person name="Xu Q."/>
            <person name="Bian C."/>
            <person name="Tsai W.C."/>
            <person name="Yeh C.M."/>
            <person name="Liu K.W."/>
            <person name="Yoshida K."/>
            <person name="Zhang L.S."/>
            <person name="Chang S.B."/>
            <person name="Chen F."/>
            <person name="Shi Y."/>
            <person name="Su Y.Y."/>
            <person name="Zhang Y.Q."/>
            <person name="Chen L.J."/>
            <person name="Yin Y."/>
            <person name="Lin M."/>
            <person name="Huang H."/>
            <person name="Deng H."/>
            <person name="Wang Z.W."/>
            <person name="Zhu S.L."/>
            <person name="Zhao X."/>
            <person name="Deng C."/>
            <person name="Niu S.C."/>
            <person name="Huang J."/>
            <person name="Wang M."/>
            <person name="Liu G.H."/>
            <person name="Yang H.J."/>
            <person name="Xiao X.J."/>
            <person name="Hsiao Y.Y."/>
            <person name="Wu W.L."/>
            <person name="Chen Y.Y."/>
            <person name="Mitsuda N."/>
            <person name="Ohme-Takagi M."/>
            <person name="Luo Y.B."/>
            <person name="Van de Peer Y."/>
            <person name="Liu Z.J."/>
        </authorList>
    </citation>
    <scope>NUCLEOTIDE SEQUENCE [LARGE SCALE GENOMIC DNA]</scope>
    <source>
        <tissue evidence="7">The whole plant</tissue>
    </source>
</reference>
<dbReference type="SUPFAM" id="SSF51445">
    <property type="entry name" value="(Trans)glycosidases"/>
    <property type="match status" value="1"/>
</dbReference>
<dbReference type="Gene3D" id="3.20.20.80">
    <property type="entry name" value="Glycosidases"/>
    <property type="match status" value="1"/>
</dbReference>
<evidence type="ECO:0000256" key="5">
    <source>
        <dbReference type="ARBA" id="ARBA00022946"/>
    </source>
</evidence>
<dbReference type="SMART" id="SM00642">
    <property type="entry name" value="Aamy"/>
    <property type="match status" value="1"/>
</dbReference>
<keyword evidence="5" id="KW-0809">Transit peptide</keyword>
<dbReference type="OrthoDB" id="204980at2759"/>
<dbReference type="Gene3D" id="2.60.40.1180">
    <property type="entry name" value="Golgi alpha-mannosidase II"/>
    <property type="match status" value="1"/>
</dbReference>
<dbReference type="InterPro" id="IPR013780">
    <property type="entry name" value="Glyco_hydro_b"/>
</dbReference>
<dbReference type="GO" id="GO:0019252">
    <property type="term" value="P:starch biosynthetic process"/>
    <property type="evidence" value="ECO:0007669"/>
    <property type="project" value="InterPro"/>
</dbReference>
<keyword evidence="3" id="KW-0150">Chloroplast</keyword>
<dbReference type="CDD" id="cd02856">
    <property type="entry name" value="E_set_GDE_Isoamylase_N"/>
    <property type="match status" value="1"/>
</dbReference>
<dbReference type="InterPro" id="IPR013783">
    <property type="entry name" value="Ig-like_fold"/>
</dbReference>
<dbReference type="InterPro" id="IPR006047">
    <property type="entry name" value="GH13_cat_dom"/>
</dbReference>
<proteinExistence type="inferred from homology"/>
<protein>
    <submittedName>
        <fullName evidence="7">Isoamylase 2, chloroplastic</fullName>
    </submittedName>
</protein>
<name>A0A2I0WN07_9ASPA</name>
<dbReference type="AlphaFoldDB" id="A0A2I0WN07"/>
<dbReference type="PANTHER" id="PTHR43002">
    <property type="entry name" value="GLYCOGEN DEBRANCHING ENZYME"/>
    <property type="match status" value="1"/>
</dbReference>
<dbReference type="GO" id="GO:0009507">
    <property type="term" value="C:chloroplast"/>
    <property type="evidence" value="ECO:0007669"/>
    <property type="project" value="UniProtKB-SubCell"/>
</dbReference>
<dbReference type="InterPro" id="IPR004193">
    <property type="entry name" value="Glyco_hydro_13_N"/>
</dbReference>
<dbReference type="InterPro" id="IPR014756">
    <property type="entry name" value="Ig_E-set"/>
</dbReference>
<evidence type="ECO:0000313" key="7">
    <source>
        <dbReference type="EMBL" id="PKU77045.1"/>
    </source>
</evidence>
<dbReference type="GO" id="GO:0019156">
    <property type="term" value="F:isoamylase activity"/>
    <property type="evidence" value="ECO:0007669"/>
    <property type="project" value="InterPro"/>
</dbReference>
<dbReference type="Proteomes" id="UP000233837">
    <property type="component" value="Unassembled WGS sequence"/>
</dbReference>
<keyword evidence="8" id="KW-1185">Reference proteome</keyword>
<evidence type="ECO:0000259" key="6">
    <source>
        <dbReference type="SMART" id="SM00642"/>
    </source>
</evidence>
<gene>
    <name evidence="7" type="primary">ISA2</name>
    <name evidence="7" type="ORF">MA16_Dca001651</name>
</gene>
<dbReference type="InterPro" id="IPR044505">
    <property type="entry name" value="GlgX_Isoamylase_N_E_set"/>
</dbReference>
<evidence type="ECO:0000256" key="2">
    <source>
        <dbReference type="ARBA" id="ARBA00008061"/>
    </source>
</evidence>
<dbReference type="SUPFAM" id="SSF81296">
    <property type="entry name" value="E set domains"/>
    <property type="match status" value="1"/>
</dbReference>
<keyword evidence="4" id="KW-0934">Plastid</keyword>
<dbReference type="InterPro" id="IPR044096">
    <property type="entry name" value="AmyAc_plant_ISA2"/>
</dbReference>
<dbReference type="InterPro" id="IPR017853">
    <property type="entry name" value="GH"/>
</dbReference>
<evidence type="ECO:0000256" key="3">
    <source>
        <dbReference type="ARBA" id="ARBA00022528"/>
    </source>
</evidence>
<dbReference type="Pfam" id="PF21156">
    <property type="entry name" value="ISOA1-3_C"/>
    <property type="match status" value="1"/>
</dbReference>
<dbReference type="Pfam" id="PF02922">
    <property type="entry name" value="CBM_48"/>
    <property type="match status" value="1"/>
</dbReference>
<organism evidence="7 8">
    <name type="scientific">Dendrobium catenatum</name>
    <dbReference type="NCBI Taxonomy" id="906689"/>
    <lineage>
        <taxon>Eukaryota</taxon>
        <taxon>Viridiplantae</taxon>
        <taxon>Streptophyta</taxon>
        <taxon>Embryophyta</taxon>
        <taxon>Tracheophyta</taxon>
        <taxon>Spermatophyta</taxon>
        <taxon>Magnoliopsida</taxon>
        <taxon>Liliopsida</taxon>
        <taxon>Asparagales</taxon>
        <taxon>Orchidaceae</taxon>
        <taxon>Epidendroideae</taxon>
        <taxon>Malaxideae</taxon>
        <taxon>Dendrobiinae</taxon>
        <taxon>Dendrobium</taxon>
    </lineage>
</organism>
<comment type="subcellular location">
    <subcellularLocation>
        <location evidence="1">Plastid</location>
        <location evidence="1">Chloroplast</location>
    </subcellularLocation>
</comment>
<dbReference type="STRING" id="906689.A0A2I0WN07"/>